<feature type="region of interest" description="Disordered" evidence="3">
    <location>
        <begin position="1"/>
        <end position="53"/>
    </location>
</feature>
<evidence type="ECO:0000256" key="2">
    <source>
        <dbReference type="ARBA" id="ARBA00023002"/>
    </source>
</evidence>
<dbReference type="PANTHER" id="PTHR48107:SF16">
    <property type="entry name" value="NADPH-DEPENDENT ALDEHYDE REDUCTASE 1, CHLOROPLASTIC"/>
    <property type="match status" value="1"/>
</dbReference>
<dbReference type="PRINTS" id="PR00081">
    <property type="entry name" value="GDHRDH"/>
</dbReference>
<keyword evidence="2" id="KW-0560">Oxidoreductase</keyword>
<keyword evidence="5" id="KW-1185">Reference proteome</keyword>
<comment type="similarity">
    <text evidence="1">Belongs to the short-chain dehydrogenases/reductases (SDR) family.</text>
</comment>
<dbReference type="PANTHER" id="PTHR48107">
    <property type="entry name" value="NADPH-DEPENDENT ALDEHYDE REDUCTASE-LIKE PROTEIN, CHLOROPLASTIC-RELATED"/>
    <property type="match status" value="1"/>
</dbReference>
<reference evidence="4 5" key="1">
    <citation type="submission" date="2020-10" db="EMBL/GenBank/DDBJ databases">
        <title>Sequencing the genomes of 1000 actinobacteria strains.</title>
        <authorList>
            <person name="Klenk H.-P."/>
        </authorList>
    </citation>
    <scope>NUCLEOTIDE SEQUENCE [LARGE SCALE GENOMIC DNA]</scope>
    <source>
        <strain evidence="4 5">DSM 15474</strain>
    </source>
</reference>
<name>A0ABR9J965_9MICC</name>
<dbReference type="Pfam" id="PF13561">
    <property type="entry name" value="adh_short_C2"/>
    <property type="match status" value="1"/>
</dbReference>
<accession>A0ABR9J965</accession>
<proteinExistence type="inferred from homology"/>
<evidence type="ECO:0000313" key="5">
    <source>
        <dbReference type="Proteomes" id="UP000636579"/>
    </source>
</evidence>
<evidence type="ECO:0000256" key="3">
    <source>
        <dbReference type="SAM" id="MobiDB-lite"/>
    </source>
</evidence>
<dbReference type="PROSITE" id="PS00061">
    <property type="entry name" value="ADH_SHORT"/>
    <property type="match status" value="1"/>
</dbReference>
<gene>
    <name evidence="4" type="ORF">H4W26_002327</name>
</gene>
<dbReference type="EMBL" id="JADBEE010000002">
    <property type="protein sequence ID" value="MBE1515535.1"/>
    <property type="molecule type" value="Genomic_DNA"/>
</dbReference>
<dbReference type="PRINTS" id="PR00080">
    <property type="entry name" value="SDRFAMILY"/>
</dbReference>
<dbReference type="Proteomes" id="UP000636579">
    <property type="component" value="Unassembled WGS sequence"/>
</dbReference>
<dbReference type="Gene3D" id="3.40.50.720">
    <property type="entry name" value="NAD(P)-binding Rossmann-like Domain"/>
    <property type="match status" value="1"/>
</dbReference>
<dbReference type="SUPFAM" id="SSF51735">
    <property type="entry name" value="NAD(P)-binding Rossmann-fold domains"/>
    <property type="match status" value="1"/>
</dbReference>
<protein>
    <submittedName>
        <fullName evidence="4">NAD(P)-dependent dehydrogenase (Short-subunit alcohol dehydrogenase family)</fullName>
    </submittedName>
</protein>
<feature type="compositionally biased region" description="Polar residues" evidence="3">
    <location>
        <begin position="1"/>
        <end position="20"/>
    </location>
</feature>
<dbReference type="InterPro" id="IPR020904">
    <property type="entry name" value="Sc_DH/Rdtase_CS"/>
</dbReference>
<organism evidence="4 5">
    <name type="scientific">Nesterenkonia halotolerans</name>
    <dbReference type="NCBI Taxonomy" id="225325"/>
    <lineage>
        <taxon>Bacteria</taxon>
        <taxon>Bacillati</taxon>
        <taxon>Actinomycetota</taxon>
        <taxon>Actinomycetes</taxon>
        <taxon>Micrococcales</taxon>
        <taxon>Micrococcaceae</taxon>
        <taxon>Nesterenkonia</taxon>
    </lineage>
</organism>
<comment type="caution">
    <text evidence="4">The sequence shown here is derived from an EMBL/GenBank/DDBJ whole genome shotgun (WGS) entry which is preliminary data.</text>
</comment>
<dbReference type="InterPro" id="IPR036291">
    <property type="entry name" value="NAD(P)-bd_dom_sf"/>
</dbReference>
<dbReference type="RefSeq" id="WP_192592362.1">
    <property type="nucleotide sequence ID" value="NZ_JADBEE010000002.1"/>
</dbReference>
<sequence>MSTESNATSFPDITELQGTQLAFDDPTTRHSKISPPKQDQSEPGLEVDADPVPDIGLETYRGLGRLQGRKALVTGGDSGIGAATAIAFAREGADVAIAYLPAEGKDAERVISAIEGAGRTAVALPGDLMDKQYRDSLADSAAEKLGGLDILVNNAGKQIVNDSLEELTDEQVDEAFQINIKSMYTLTRAALKHMGPGSTIVNSTSIQAYAPNPMLLDYAATKAAINNFTKGLAQQLAPRGIRVNAVAPGPVWTIIQPTEGQPKEKLPEFGHDTPLGRPGQPVEMAPAFVFLASPESSYVTGETLNANGGTPTA</sequence>
<dbReference type="InterPro" id="IPR002347">
    <property type="entry name" value="SDR_fam"/>
</dbReference>
<evidence type="ECO:0000313" key="4">
    <source>
        <dbReference type="EMBL" id="MBE1515535.1"/>
    </source>
</evidence>
<evidence type="ECO:0000256" key="1">
    <source>
        <dbReference type="ARBA" id="ARBA00006484"/>
    </source>
</evidence>